<evidence type="ECO:0000256" key="12">
    <source>
        <dbReference type="ARBA" id="ARBA00023180"/>
    </source>
</evidence>
<evidence type="ECO:0000313" key="22">
    <source>
        <dbReference type="EMBL" id="GMN65511.1"/>
    </source>
</evidence>
<dbReference type="InterPro" id="IPR011009">
    <property type="entry name" value="Kinase-like_dom_sf"/>
</dbReference>
<dbReference type="GO" id="GO:0016020">
    <property type="term" value="C:membrane"/>
    <property type="evidence" value="ECO:0007669"/>
    <property type="project" value="UniProtKB-SubCell"/>
</dbReference>
<evidence type="ECO:0000256" key="6">
    <source>
        <dbReference type="ARBA" id="ARBA00022741"/>
    </source>
</evidence>
<sequence length="805" mass="90582">MKLSFAAHIDTITPSQSLIDINKTTLVSSSQIFELGFFSPGKSENRYVGIWYKRTPDVVVWVANRNSPLTDSLGEFLITGDGNLVLLNQKKNVIWSSNSSSRVFVENPVAHLLDTGNLVLRESDSTSSERFLWQSFDYPTDTVLEKMKLVWDLNTGFERFLTSWKSSDDPSTGDYTFKMGNKGLPQLVLAMGSTKKFRSGTWNGVRFSGIPVMWNNDSSSFKYTLVFSENESSYMFESTVVSGVVTRLTLSNSGLLQRFLLEKSSTKWSLMFSRPYDPCDNYGYCGVNGVCRINGNPICDCLEGFTPMSEEDWNVINLSKGCKRKTPLSCKEEEGFLKVEGLKLPDLLEFWLDKSMSLKECEEACLKNCSCTAYANSDIRRGGSGCMMWFGDLIDVREFKVQGSEQPLYVRLSASEMKSIRAANKTNLKAILIASLVSGMFVLVVVFLCVIWRLRRKVRGKGMDEDIELPLFDLAAITLATNNFSPANIIGKGGFGPVYRGNLSTGQEAAIKRLSNESNQGFTEFKNEVNLIAKLQHKNLVALLGCCIQGDERMLIYEYMPNKSLDHFIFGREDDGSEHRRSTILSWRKNFEIVMGVARGLVYLHQDSKLQIVHRDLKASNILLDINMVPKISDFGLARIFDGGEKETTTRRVFGTYGYMPPEYAVEGKFSMKSDVFSFGVLLLETVSGKRNTRFSHPDHHHNLLGHAWLLWNQGKAMELMDARFDKDSIVESQLLRCIHVGLLCVQKFSEDRPPMNSVVLMLANEGGKLPPPKEPGFFMERSSDNVNKGSITENRVTITQLNGR</sequence>
<dbReference type="Gene3D" id="2.90.10.10">
    <property type="entry name" value="Bulb-type lectin domain"/>
    <property type="match status" value="1"/>
</dbReference>
<dbReference type="Pfam" id="PF07714">
    <property type="entry name" value="PK_Tyr_Ser-Thr"/>
    <property type="match status" value="1"/>
</dbReference>
<dbReference type="InterPro" id="IPR001245">
    <property type="entry name" value="Ser-Thr/Tyr_kinase_cat_dom"/>
</dbReference>
<dbReference type="InterPro" id="IPR000742">
    <property type="entry name" value="EGF"/>
</dbReference>
<evidence type="ECO:0000256" key="13">
    <source>
        <dbReference type="ARBA" id="ARBA00047899"/>
    </source>
</evidence>
<proteinExistence type="inferred from homology"/>
<evidence type="ECO:0000256" key="10">
    <source>
        <dbReference type="ARBA" id="ARBA00023136"/>
    </source>
</evidence>
<evidence type="ECO:0000256" key="8">
    <source>
        <dbReference type="ARBA" id="ARBA00022840"/>
    </source>
</evidence>
<keyword evidence="16" id="KW-0245">EGF-like domain</keyword>
<dbReference type="GO" id="GO:0004674">
    <property type="term" value="F:protein serine/threonine kinase activity"/>
    <property type="evidence" value="ECO:0007669"/>
    <property type="project" value="UniProtKB-KW"/>
</dbReference>
<evidence type="ECO:0000259" key="20">
    <source>
        <dbReference type="PROSITE" id="PS50927"/>
    </source>
</evidence>
<dbReference type="InterPro" id="IPR000858">
    <property type="entry name" value="S_locus_glycoprot_dom"/>
</dbReference>
<keyword evidence="8 15" id="KW-0067">ATP-binding</keyword>
<evidence type="ECO:0000259" key="18">
    <source>
        <dbReference type="PROSITE" id="PS50011"/>
    </source>
</evidence>
<accession>A0AA88JAR7</accession>
<dbReference type="Gene3D" id="3.30.200.20">
    <property type="entry name" value="Phosphorylase Kinase, domain 1"/>
    <property type="match status" value="1"/>
</dbReference>
<organism evidence="22 24">
    <name type="scientific">Ficus carica</name>
    <name type="common">Common fig</name>
    <dbReference type="NCBI Taxonomy" id="3494"/>
    <lineage>
        <taxon>Eukaryota</taxon>
        <taxon>Viridiplantae</taxon>
        <taxon>Streptophyta</taxon>
        <taxon>Embryophyta</taxon>
        <taxon>Tracheophyta</taxon>
        <taxon>Spermatophyta</taxon>
        <taxon>Magnoliopsida</taxon>
        <taxon>eudicotyledons</taxon>
        <taxon>Gunneridae</taxon>
        <taxon>Pentapetalae</taxon>
        <taxon>rosids</taxon>
        <taxon>fabids</taxon>
        <taxon>Rosales</taxon>
        <taxon>Moraceae</taxon>
        <taxon>Ficeae</taxon>
        <taxon>Ficus</taxon>
    </lineage>
</organism>
<evidence type="ECO:0000256" key="11">
    <source>
        <dbReference type="ARBA" id="ARBA00023157"/>
    </source>
</evidence>
<evidence type="ECO:0000256" key="1">
    <source>
        <dbReference type="ARBA" id="ARBA00004479"/>
    </source>
</evidence>
<dbReference type="SMART" id="SM00220">
    <property type="entry name" value="S_TKc"/>
    <property type="match status" value="1"/>
</dbReference>
<name>A0AA88JAR7_FICCA</name>
<dbReference type="SMART" id="SM00108">
    <property type="entry name" value="B_lectin"/>
    <property type="match status" value="1"/>
</dbReference>
<feature type="domain" description="Protein kinase" evidence="18">
    <location>
        <begin position="484"/>
        <end position="743"/>
    </location>
</feature>
<keyword evidence="10 17" id="KW-0472">Membrane</keyword>
<evidence type="ECO:0000256" key="15">
    <source>
        <dbReference type="PIRNR" id="PIRNR000641"/>
    </source>
</evidence>
<gene>
    <name evidence="22" type="ORF">TIFTF001_034575</name>
    <name evidence="23" type="ORF">TIFTF001_038865</name>
</gene>
<comment type="caution">
    <text evidence="16">Lacks conserved residue(s) required for the propagation of feature annotation.</text>
</comment>
<dbReference type="Pfam" id="PF11883">
    <property type="entry name" value="DUF3403"/>
    <property type="match status" value="1"/>
</dbReference>
<dbReference type="CDD" id="cd00028">
    <property type="entry name" value="B_lectin"/>
    <property type="match status" value="1"/>
</dbReference>
<evidence type="ECO:0000259" key="19">
    <source>
        <dbReference type="PROSITE" id="PS50026"/>
    </source>
</evidence>
<keyword evidence="6 15" id="KW-0547">Nucleotide-binding</keyword>
<dbReference type="AlphaFoldDB" id="A0AA88JAR7"/>
<evidence type="ECO:0000256" key="17">
    <source>
        <dbReference type="SAM" id="Phobius"/>
    </source>
</evidence>
<dbReference type="EC" id="2.7.11.1" evidence="15"/>
<keyword evidence="4 17" id="KW-0812">Transmembrane</keyword>
<dbReference type="CDD" id="cd01098">
    <property type="entry name" value="PAN_AP_plant"/>
    <property type="match status" value="1"/>
</dbReference>
<protein>
    <recommendedName>
        <fullName evidence="15">Receptor-like serine/threonine-protein kinase</fullName>
        <ecNumber evidence="15">2.7.11.1</ecNumber>
    </recommendedName>
</protein>
<dbReference type="EMBL" id="BTGU01000240">
    <property type="protein sequence ID" value="GMN65511.1"/>
    <property type="molecule type" value="Genomic_DNA"/>
</dbReference>
<keyword evidence="2 15" id="KW-0723">Serine/threonine-protein kinase</keyword>
<feature type="domain" description="Apple" evidence="21">
    <location>
        <begin position="330"/>
        <end position="414"/>
    </location>
</feature>
<dbReference type="InterPro" id="IPR000719">
    <property type="entry name" value="Prot_kinase_dom"/>
</dbReference>
<evidence type="ECO:0000256" key="5">
    <source>
        <dbReference type="ARBA" id="ARBA00022729"/>
    </source>
</evidence>
<dbReference type="InterPro" id="IPR021820">
    <property type="entry name" value="S-locus_recpt_kinase_C"/>
</dbReference>
<evidence type="ECO:0000256" key="9">
    <source>
        <dbReference type="ARBA" id="ARBA00022989"/>
    </source>
</evidence>
<keyword evidence="9 17" id="KW-1133">Transmembrane helix</keyword>
<reference evidence="22" key="1">
    <citation type="submission" date="2023-07" db="EMBL/GenBank/DDBJ databases">
        <title>draft genome sequence of fig (Ficus carica).</title>
        <authorList>
            <person name="Takahashi T."/>
            <person name="Nishimura K."/>
        </authorList>
    </citation>
    <scope>NUCLEOTIDE SEQUENCE</scope>
</reference>
<dbReference type="Pfam" id="PF08276">
    <property type="entry name" value="PAN_2"/>
    <property type="match status" value="1"/>
</dbReference>
<evidence type="ECO:0000256" key="7">
    <source>
        <dbReference type="ARBA" id="ARBA00022777"/>
    </source>
</evidence>
<evidence type="ECO:0000256" key="2">
    <source>
        <dbReference type="ARBA" id="ARBA00022527"/>
    </source>
</evidence>
<dbReference type="PROSITE" id="PS50011">
    <property type="entry name" value="PROTEIN_KINASE_DOM"/>
    <property type="match status" value="1"/>
</dbReference>
<dbReference type="FunFam" id="3.30.200.20:FF:000195">
    <property type="entry name" value="G-type lectin S-receptor-like serine/threonine-protein kinase"/>
    <property type="match status" value="1"/>
</dbReference>
<dbReference type="CDD" id="cd14066">
    <property type="entry name" value="STKc_IRAK"/>
    <property type="match status" value="1"/>
</dbReference>
<evidence type="ECO:0000313" key="23">
    <source>
        <dbReference type="EMBL" id="GMN69821.1"/>
    </source>
</evidence>
<dbReference type="PANTHER" id="PTHR32444:SF118">
    <property type="entry name" value="OS09G0551150 PROTEIN"/>
    <property type="match status" value="1"/>
</dbReference>
<dbReference type="InterPro" id="IPR036426">
    <property type="entry name" value="Bulb-type_lectin_dom_sf"/>
</dbReference>
<keyword evidence="24" id="KW-1185">Reference proteome</keyword>
<dbReference type="InterPro" id="IPR024171">
    <property type="entry name" value="SRK-like_kinase"/>
</dbReference>
<feature type="transmembrane region" description="Helical" evidence="17">
    <location>
        <begin position="430"/>
        <end position="454"/>
    </location>
</feature>
<dbReference type="PROSITE" id="PS50927">
    <property type="entry name" value="BULB_LECTIN"/>
    <property type="match status" value="1"/>
</dbReference>
<dbReference type="PROSITE" id="PS00108">
    <property type="entry name" value="PROTEIN_KINASE_ST"/>
    <property type="match status" value="1"/>
</dbReference>
<evidence type="ECO:0000256" key="4">
    <source>
        <dbReference type="ARBA" id="ARBA00022692"/>
    </source>
</evidence>
<dbReference type="Gene3D" id="1.10.510.10">
    <property type="entry name" value="Transferase(Phosphotransferase) domain 1"/>
    <property type="match status" value="1"/>
</dbReference>
<dbReference type="EMBL" id="BTGU01000944">
    <property type="protein sequence ID" value="GMN69821.1"/>
    <property type="molecule type" value="Genomic_DNA"/>
</dbReference>
<dbReference type="PIRSF" id="PIRSF000641">
    <property type="entry name" value="SRK"/>
    <property type="match status" value="1"/>
</dbReference>
<comment type="subcellular location">
    <subcellularLocation>
        <location evidence="1">Membrane</location>
        <topology evidence="1">Single-pass type I membrane protein</topology>
    </subcellularLocation>
</comment>
<dbReference type="PROSITE" id="PS50026">
    <property type="entry name" value="EGF_3"/>
    <property type="match status" value="1"/>
</dbReference>
<dbReference type="PROSITE" id="PS50948">
    <property type="entry name" value="PAN"/>
    <property type="match status" value="1"/>
</dbReference>
<dbReference type="Pfam" id="PF00954">
    <property type="entry name" value="S_locus_glycop"/>
    <property type="match status" value="1"/>
</dbReference>
<feature type="domain" description="EGF-like" evidence="19">
    <location>
        <begin position="275"/>
        <end position="311"/>
    </location>
</feature>
<comment type="caution">
    <text evidence="22">The sequence shown here is derived from an EMBL/GenBank/DDBJ whole genome shotgun (WGS) entry which is preliminary data.</text>
</comment>
<evidence type="ECO:0000256" key="16">
    <source>
        <dbReference type="PROSITE-ProRule" id="PRU00076"/>
    </source>
</evidence>
<comment type="catalytic activity">
    <reaction evidence="14 15">
        <text>L-seryl-[protein] + ATP = O-phospho-L-seryl-[protein] + ADP + H(+)</text>
        <dbReference type="Rhea" id="RHEA:17989"/>
        <dbReference type="Rhea" id="RHEA-COMP:9863"/>
        <dbReference type="Rhea" id="RHEA-COMP:11604"/>
        <dbReference type="ChEBI" id="CHEBI:15378"/>
        <dbReference type="ChEBI" id="CHEBI:29999"/>
        <dbReference type="ChEBI" id="CHEBI:30616"/>
        <dbReference type="ChEBI" id="CHEBI:83421"/>
        <dbReference type="ChEBI" id="CHEBI:456216"/>
        <dbReference type="EC" id="2.7.11.1"/>
    </reaction>
</comment>
<dbReference type="SUPFAM" id="SSF51110">
    <property type="entry name" value="alpha-D-mannose-specific plant lectins"/>
    <property type="match status" value="1"/>
</dbReference>
<keyword evidence="11" id="KW-1015">Disulfide bond</keyword>
<dbReference type="InterPro" id="IPR001480">
    <property type="entry name" value="Bulb-type_lectin_dom"/>
</dbReference>
<keyword evidence="5" id="KW-0732">Signal</keyword>
<keyword evidence="7 15" id="KW-0418">Kinase</keyword>
<dbReference type="GO" id="GO:0005524">
    <property type="term" value="F:ATP binding"/>
    <property type="evidence" value="ECO:0007669"/>
    <property type="project" value="UniProtKB-KW"/>
</dbReference>
<evidence type="ECO:0000313" key="24">
    <source>
        <dbReference type="Proteomes" id="UP001187192"/>
    </source>
</evidence>
<comment type="similarity">
    <text evidence="15">Belongs to the protein kinase superfamily. Ser/Thr protein kinase family.</text>
</comment>
<dbReference type="Gene3D" id="3.50.4.10">
    <property type="entry name" value="Hepatocyte Growth Factor"/>
    <property type="match status" value="1"/>
</dbReference>
<feature type="domain" description="Bulb-type lectin" evidence="20">
    <location>
        <begin position="9"/>
        <end position="133"/>
    </location>
</feature>
<keyword evidence="3 15" id="KW-0808">Transferase</keyword>
<dbReference type="InterPro" id="IPR003609">
    <property type="entry name" value="Pan_app"/>
</dbReference>
<dbReference type="SMART" id="SM00473">
    <property type="entry name" value="PAN_AP"/>
    <property type="match status" value="1"/>
</dbReference>
<evidence type="ECO:0000256" key="14">
    <source>
        <dbReference type="ARBA" id="ARBA00048679"/>
    </source>
</evidence>
<dbReference type="Pfam" id="PF01453">
    <property type="entry name" value="B_lectin"/>
    <property type="match status" value="1"/>
</dbReference>
<dbReference type="FunFam" id="1.10.510.10:FF:000060">
    <property type="entry name" value="G-type lectin S-receptor-like serine/threonine-protein kinase"/>
    <property type="match status" value="1"/>
</dbReference>
<dbReference type="Proteomes" id="UP001187192">
    <property type="component" value="Unassembled WGS sequence"/>
</dbReference>
<dbReference type="InterPro" id="IPR008271">
    <property type="entry name" value="Ser/Thr_kinase_AS"/>
</dbReference>
<comment type="catalytic activity">
    <reaction evidence="13 15">
        <text>L-threonyl-[protein] + ATP = O-phospho-L-threonyl-[protein] + ADP + H(+)</text>
        <dbReference type="Rhea" id="RHEA:46608"/>
        <dbReference type="Rhea" id="RHEA-COMP:11060"/>
        <dbReference type="Rhea" id="RHEA-COMP:11605"/>
        <dbReference type="ChEBI" id="CHEBI:15378"/>
        <dbReference type="ChEBI" id="CHEBI:30013"/>
        <dbReference type="ChEBI" id="CHEBI:30616"/>
        <dbReference type="ChEBI" id="CHEBI:61977"/>
        <dbReference type="ChEBI" id="CHEBI:456216"/>
        <dbReference type="EC" id="2.7.11.1"/>
    </reaction>
</comment>
<dbReference type="GO" id="GO:0048544">
    <property type="term" value="P:recognition of pollen"/>
    <property type="evidence" value="ECO:0007669"/>
    <property type="project" value="InterPro"/>
</dbReference>
<dbReference type="FunFam" id="2.90.10.10:FF:000001">
    <property type="entry name" value="G-type lectin S-receptor-like serine/threonine-protein kinase"/>
    <property type="match status" value="1"/>
</dbReference>
<dbReference type="SUPFAM" id="SSF56112">
    <property type="entry name" value="Protein kinase-like (PK-like)"/>
    <property type="match status" value="1"/>
</dbReference>
<keyword evidence="12" id="KW-0325">Glycoprotein</keyword>
<evidence type="ECO:0000259" key="21">
    <source>
        <dbReference type="PROSITE" id="PS50948"/>
    </source>
</evidence>
<dbReference type="CDD" id="cd00054">
    <property type="entry name" value="EGF_CA"/>
    <property type="match status" value="1"/>
</dbReference>
<dbReference type="PANTHER" id="PTHR32444">
    <property type="entry name" value="BULB-TYPE LECTIN DOMAIN-CONTAINING PROTEIN"/>
    <property type="match status" value="1"/>
</dbReference>
<evidence type="ECO:0000256" key="3">
    <source>
        <dbReference type="ARBA" id="ARBA00022679"/>
    </source>
</evidence>